<gene>
    <name evidence="4" type="ORF">dnl_28220</name>
</gene>
<dbReference type="Pfam" id="PF04773">
    <property type="entry name" value="FecR"/>
    <property type="match status" value="1"/>
</dbReference>
<reference evidence="4" key="1">
    <citation type="journal article" date="2021" name="Microb. Physiol.">
        <title>Proteogenomic Insights into the Physiology of Marine, Sulfate-Reducing, Filamentous Desulfonema limicola and Desulfonema magnum.</title>
        <authorList>
            <person name="Schnaars V."/>
            <person name="Wohlbrand L."/>
            <person name="Scheve S."/>
            <person name="Hinrichs C."/>
            <person name="Reinhardt R."/>
            <person name="Rabus R."/>
        </authorList>
    </citation>
    <scope>NUCLEOTIDE SEQUENCE</scope>
    <source>
        <strain evidence="4">5ac10</strain>
    </source>
</reference>
<keyword evidence="5" id="KW-1185">Reference proteome</keyword>
<dbReference type="RefSeq" id="WP_207692162.1">
    <property type="nucleotide sequence ID" value="NZ_CP061799.1"/>
</dbReference>
<feature type="signal peptide" evidence="2">
    <location>
        <begin position="1"/>
        <end position="19"/>
    </location>
</feature>
<dbReference type="KEGG" id="dli:dnl_28220"/>
<feature type="region of interest" description="Disordered" evidence="1">
    <location>
        <begin position="256"/>
        <end position="300"/>
    </location>
</feature>
<name>A0A975GGS8_9BACT</name>
<dbReference type="Proteomes" id="UP000663720">
    <property type="component" value="Chromosome"/>
</dbReference>
<dbReference type="PANTHER" id="PTHR38731">
    <property type="entry name" value="LIPL45-RELATED LIPOPROTEIN-RELATED"/>
    <property type="match status" value="1"/>
</dbReference>
<feature type="domain" description="FecR protein" evidence="3">
    <location>
        <begin position="76"/>
        <end position="175"/>
    </location>
</feature>
<accession>A0A975GGS8</accession>
<proteinExistence type="predicted"/>
<evidence type="ECO:0000313" key="5">
    <source>
        <dbReference type="Proteomes" id="UP000663720"/>
    </source>
</evidence>
<evidence type="ECO:0000313" key="4">
    <source>
        <dbReference type="EMBL" id="QTA80517.1"/>
    </source>
</evidence>
<protein>
    <submittedName>
        <fullName evidence="4">FecR domain-containing protein</fullName>
    </submittedName>
</protein>
<feature type="chain" id="PRO_5038068155" evidence="2">
    <location>
        <begin position="20"/>
        <end position="359"/>
    </location>
</feature>
<organism evidence="4 5">
    <name type="scientific">Desulfonema limicola</name>
    <dbReference type="NCBI Taxonomy" id="45656"/>
    <lineage>
        <taxon>Bacteria</taxon>
        <taxon>Pseudomonadati</taxon>
        <taxon>Thermodesulfobacteriota</taxon>
        <taxon>Desulfobacteria</taxon>
        <taxon>Desulfobacterales</taxon>
        <taxon>Desulfococcaceae</taxon>
        <taxon>Desulfonema</taxon>
    </lineage>
</organism>
<evidence type="ECO:0000256" key="2">
    <source>
        <dbReference type="SAM" id="SignalP"/>
    </source>
</evidence>
<dbReference type="InterPro" id="IPR006860">
    <property type="entry name" value="FecR"/>
</dbReference>
<keyword evidence="2" id="KW-0732">Signal</keyword>
<dbReference type="EMBL" id="CP061799">
    <property type="protein sequence ID" value="QTA80517.1"/>
    <property type="molecule type" value="Genomic_DNA"/>
</dbReference>
<evidence type="ECO:0000259" key="3">
    <source>
        <dbReference type="Pfam" id="PF04773"/>
    </source>
</evidence>
<evidence type="ECO:0000256" key="1">
    <source>
        <dbReference type="SAM" id="MobiDB-lite"/>
    </source>
</evidence>
<dbReference type="PANTHER" id="PTHR38731:SF1">
    <property type="entry name" value="FECR PROTEIN DOMAIN-CONTAINING PROTEIN"/>
    <property type="match status" value="1"/>
</dbReference>
<dbReference type="AlphaFoldDB" id="A0A975GGS8"/>
<sequence>MKYKHIVKMIFVFAFIISAGISTGNSQIISDLETYQPGYGTPVGKINLIQGNAVIIHSDDTNRYAVKQDIPVFKKDTVITLDKSRLSLELIDESIIIMGSNSKMKLTQTLFDKQAKIRTSLINMALGKARFIVQKLKDFNESNFTIKTKTAVVGVRGSDFIIKTTQSLTQVTTLDDTILEIISLENLEKPPVLLHTFEQINIESGFLPSEIIPVSPGIIQDMTMEMSVKPKSIEPVNLTGTPKESAEKSKIRILPSRPAAEQGKPEHPDQPFTDSGGLGKPGAEVNMNNARPPLPDDKFMKPENINIPIQPDRFVMPHEDRISKQEDFLRQENERIIEKTVEDIKRLPDLPKPPVLMEK</sequence>
<dbReference type="Gene3D" id="2.60.120.1440">
    <property type="match status" value="1"/>
</dbReference>